<dbReference type="Pfam" id="PF01638">
    <property type="entry name" value="HxlR"/>
    <property type="match status" value="1"/>
</dbReference>
<proteinExistence type="predicted"/>
<sequence>MTCTSLANADVSDYEMIEATRAVLGLVSGRWSIDVLYLLASGTRRYSELFYEVGEISKKTLTQTLRSLQRDGLVARRAYADVPVRVEYSLTPLGWSLTGPLMSLYEWAAAELDGVSALRGSVSMPPPEGHT</sequence>
<gene>
    <name evidence="5" type="ORF">OM076_06560</name>
</gene>
<accession>A0A9X3RYP5</accession>
<dbReference type="RefSeq" id="WP_270038678.1">
    <property type="nucleotide sequence ID" value="NZ_JAPDOD010000003.1"/>
</dbReference>
<keyword evidence="2" id="KW-0238">DNA-binding</keyword>
<dbReference type="EMBL" id="JAPDOD010000003">
    <property type="protein sequence ID" value="MDA0159915.1"/>
    <property type="molecule type" value="Genomic_DNA"/>
</dbReference>
<name>A0A9X3RYP5_9ACTN</name>
<dbReference type="PANTHER" id="PTHR33204">
    <property type="entry name" value="TRANSCRIPTIONAL REGULATOR, MARR FAMILY"/>
    <property type="match status" value="1"/>
</dbReference>
<dbReference type="InterPro" id="IPR002577">
    <property type="entry name" value="HTH_HxlR"/>
</dbReference>
<keyword evidence="6" id="KW-1185">Reference proteome</keyword>
<reference evidence="5" key="1">
    <citation type="submission" date="2022-10" db="EMBL/GenBank/DDBJ databases">
        <title>The WGS of Solirubrobacter ginsenosidimutans DSM 21036.</title>
        <authorList>
            <person name="Jiang Z."/>
        </authorList>
    </citation>
    <scope>NUCLEOTIDE SEQUENCE</scope>
    <source>
        <strain evidence="5">DSM 21036</strain>
    </source>
</reference>
<evidence type="ECO:0000313" key="5">
    <source>
        <dbReference type="EMBL" id="MDA0159915.1"/>
    </source>
</evidence>
<dbReference type="AlphaFoldDB" id="A0A9X3RYP5"/>
<dbReference type="InterPro" id="IPR036390">
    <property type="entry name" value="WH_DNA-bd_sf"/>
</dbReference>
<evidence type="ECO:0000256" key="2">
    <source>
        <dbReference type="ARBA" id="ARBA00023125"/>
    </source>
</evidence>
<evidence type="ECO:0000256" key="3">
    <source>
        <dbReference type="ARBA" id="ARBA00023163"/>
    </source>
</evidence>
<evidence type="ECO:0000256" key="1">
    <source>
        <dbReference type="ARBA" id="ARBA00023015"/>
    </source>
</evidence>
<organism evidence="5 6">
    <name type="scientific">Solirubrobacter ginsenosidimutans</name>
    <dbReference type="NCBI Taxonomy" id="490573"/>
    <lineage>
        <taxon>Bacteria</taxon>
        <taxon>Bacillati</taxon>
        <taxon>Actinomycetota</taxon>
        <taxon>Thermoleophilia</taxon>
        <taxon>Solirubrobacterales</taxon>
        <taxon>Solirubrobacteraceae</taxon>
        <taxon>Solirubrobacter</taxon>
    </lineage>
</organism>
<comment type="caution">
    <text evidence="5">The sequence shown here is derived from an EMBL/GenBank/DDBJ whole genome shotgun (WGS) entry which is preliminary data.</text>
</comment>
<dbReference type="GO" id="GO:0003677">
    <property type="term" value="F:DNA binding"/>
    <property type="evidence" value="ECO:0007669"/>
    <property type="project" value="UniProtKB-KW"/>
</dbReference>
<dbReference type="SUPFAM" id="SSF46785">
    <property type="entry name" value="Winged helix' DNA-binding domain"/>
    <property type="match status" value="1"/>
</dbReference>
<dbReference type="PROSITE" id="PS51118">
    <property type="entry name" value="HTH_HXLR"/>
    <property type="match status" value="1"/>
</dbReference>
<feature type="domain" description="HTH hxlR-type" evidence="4">
    <location>
        <begin position="3"/>
        <end position="116"/>
    </location>
</feature>
<dbReference type="PANTHER" id="PTHR33204:SF18">
    <property type="entry name" value="TRANSCRIPTIONAL REGULATORY PROTEIN"/>
    <property type="match status" value="1"/>
</dbReference>
<keyword evidence="3" id="KW-0804">Transcription</keyword>
<dbReference type="Proteomes" id="UP001149140">
    <property type="component" value="Unassembled WGS sequence"/>
</dbReference>
<evidence type="ECO:0000259" key="4">
    <source>
        <dbReference type="PROSITE" id="PS51118"/>
    </source>
</evidence>
<evidence type="ECO:0000313" key="6">
    <source>
        <dbReference type="Proteomes" id="UP001149140"/>
    </source>
</evidence>
<keyword evidence="1" id="KW-0805">Transcription regulation</keyword>
<dbReference type="InterPro" id="IPR036388">
    <property type="entry name" value="WH-like_DNA-bd_sf"/>
</dbReference>
<dbReference type="Gene3D" id="1.10.10.10">
    <property type="entry name" value="Winged helix-like DNA-binding domain superfamily/Winged helix DNA-binding domain"/>
    <property type="match status" value="1"/>
</dbReference>
<protein>
    <submittedName>
        <fullName evidence="5">Helix-turn-helix transcriptional regulator</fullName>
    </submittedName>
</protein>